<evidence type="ECO:0000313" key="1">
    <source>
        <dbReference type="EMBL" id="GAA5252203.1"/>
    </source>
</evidence>
<gene>
    <name evidence="1" type="ORF">KNCP2_04910</name>
</gene>
<dbReference type="Proteomes" id="UP001628124">
    <property type="component" value="Unassembled WGS sequence"/>
</dbReference>
<protein>
    <submittedName>
        <fullName evidence="1">Uncharacterized protein</fullName>
    </submittedName>
</protein>
<keyword evidence="2" id="KW-1185">Reference proteome</keyword>
<reference evidence="1 2" key="1">
    <citation type="journal article" date="2024" name="Microbiol. Immunol.">
        <title>Discovery of a novel spotted fever group Rickettsia, 'Candidatus Rickettsia kedanie,' in unfed larval chigger mites, Leptotrombidium scutellare.</title>
        <authorList>
            <person name="Ogawa M."/>
            <person name="Matsutani M."/>
            <person name="Katayama T."/>
            <person name="Takada N."/>
            <person name="Noda S."/>
            <person name="Takahashi M."/>
            <person name="Kageyama D."/>
            <person name="Hanaoka N."/>
            <person name="Ebihara H."/>
        </authorList>
    </citation>
    <scope>NUCLEOTIDE SEQUENCE [LARGE SCALE GENOMIC DNA]</scope>
    <source>
        <strain evidence="1 2">KNCP2-13</strain>
    </source>
</reference>
<sequence>MIIWGTINVYDSLFIRFFNYRFLPVAKITKLDVISDENLQVGKLEMSKHKVVFASITKE</sequence>
<name>A0ABP9TV92_9RICK</name>
<organism evidence="1 2">
    <name type="scientific">Candidatus Rickettsia kedanie</name>
    <dbReference type="NCBI Taxonomy" id="3115352"/>
    <lineage>
        <taxon>Bacteria</taxon>
        <taxon>Pseudomonadati</taxon>
        <taxon>Pseudomonadota</taxon>
        <taxon>Alphaproteobacteria</taxon>
        <taxon>Rickettsiales</taxon>
        <taxon>Rickettsiaceae</taxon>
        <taxon>Rickettsieae</taxon>
        <taxon>Rickettsia</taxon>
        <taxon>spotted fever group</taxon>
    </lineage>
</organism>
<comment type="caution">
    <text evidence="1">The sequence shown here is derived from an EMBL/GenBank/DDBJ whole genome shotgun (WGS) entry which is preliminary data.</text>
</comment>
<proteinExistence type="predicted"/>
<accession>A0ABP9TV92</accession>
<dbReference type="EMBL" id="BAABMM010000019">
    <property type="protein sequence ID" value="GAA5252203.1"/>
    <property type="molecule type" value="Genomic_DNA"/>
</dbReference>
<evidence type="ECO:0000313" key="2">
    <source>
        <dbReference type="Proteomes" id="UP001628124"/>
    </source>
</evidence>